<protein>
    <submittedName>
        <fullName evidence="1">Uncharacterized protein</fullName>
    </submittedName>
</protein>
<dbReference type="RefSeq" id="WP_036832618.1">
    <property type="nucleotide sequence ID" value="NZ_AVPG01000003.1"/>
</dbReference>
<dbReference type="Gene3D" id="1.25.10.10">
    <property type="entry name" value="Leucine-rich Repeat Variant"/>
    <property type="match status" value="1"/>
</dbReference>
<comment type="caution">
    <text evidence="1">The sequence shown here is derived from an EMBL/GenBank/DDBJ whole genome shotgun (WGS) entry which is preliminary data.</text>
</comment>
<dbReference type="EMBL" id="AVPG01000003">
    <property type="protein sequence ID" value="KGX88272.1"/>
    <property type="molecule type" value="Genomic_DNA"/>
</dbReference>
<gene>
    <name evidence="1" type="ORF">N784_10830</name>
</gene>
<evidence type="ECO:0000313" key="1">
    <source>
        <dbReference type="EMBL" id="KGX88272.1"/>
    </source>
</evidence>
<accession>A0A0A5HXC1</accession>
<dbReference type="STRING" id="1385512.N784_10830"/>
<reference evidence="1 2" key="1">
    <citation type="submission" date="2013-08" db="EMBL/GenBank/DDBJ databases">
        <authorList>
            <person name="Huang J."/>
            <person name="Wang G."/>
        </authorList>
    </citation>
    <scope>NUCLEOTIDE SEQUENCE [LARGE SCALE GENOMIC DNA]</scope>
    <source>
        <strain evidence="1 2">JSM 072002</strain>
    </source>
</reference>
<keyword evidence="2" id="KW-1185">Reference proteome</keyword>
<dbReference type="Proteomes" id="UP000030401">
    <property type="component" value="Unassembled WGS sequence"/>
</dbReference>
<dbReference type="InterPro" id="IPR011989">
    <property type="entry name" value="ARM-like"/>
</dbReference>
<dbReference type="InterPro" id="IPR016024">
    <property type="entry name" value="ARM-type_fold"/>
</dbReference>
<organism evidence="1 2">
    <name type="scientific">Pontibacillus litoralis JSM 072002</name>
    <dbReference type="NCBI Taxonomy" id="1385512"/>
    <lineage>
        <taxon>Bacteria</taxon>
        <taxon>Bacillati</taxon>
        <taxon>Bacillota</taxon>
        <taxon>Bacilli</taxon>
        <taxon>Bacillales</taxon>
        <taxon>Bacillaceae</taxon>
        <taxon>Pontibacillus</taxon>
    </lineage>
</organism>
<name>A0A0A5HXC1_9BACI</name>
<dbReference type="AlphaFoldDB" id="A0A0A5HXC1"/>
<dbReference type="SUPFAM" id="SSF48371">
    <property type="entry name" value="ARM repeat"/>
    <property type="match status" value="1"/>
</dbReference>
<sequence>MDFERMSPYGLGESNSNEAIKYIVRYLQQGSEKDKGLAACAIRKLVVQYPAECAVAFPYLLQHIDSSNGELRENILEALLALPKNQLTITEDDIRKVNGGLLMIIGKSIVRSPVKLFNNGALHLLFQKGLRGTLYLRRKWQMR</sequence>
<proteinExistence type="predicted"/>
<evidence type="ECO:0000313" key="2">
    <source>
        <dbReference type="Proteomes" id="UP000030401"/>
    </source>
</evidence>